<keyword evidence="2" id="KW-1185">Reference proteome</keyword>
<protein>
    <submittedName>
        <fullName evidence="1">Protein-L-isoaspartate O-methyltransferase</fullName>
    </submittedName>
</protein>
<dbReference type="GO" id="GO:0032259">
    <property type="term" value="P:methylation"/>
    <property type="evidence" value="ECO:0007669"/>
    <property type="project" value="UniProtKB-KW"/>
</dbReference>
<keyword evidence="1" id="KW-0808">Transferase</keyword>
<dbReference type="SUPFAM" id="SSF159501">
    <property type="entry name" value="EreA/ChaN-like"/>
    <property type="match status" value="1"/>
</dbReference>
<dbReference type="AlphaFoldDB" id="A0A1Q8CPQ5"/>
<dbReference type="Pfam" id="PF05139">
    <property type="entry name" value="Erythro_esteras"/>
    <property type="match status" value="1"/>
</dbReference>
<dbReference type="GO" id="GO:0008168">
    <property type="term" value="F:methyltransferase activity"/>
    <property type="evidence" value="ECO:0007669"/>
    <property type="project" value="UniProtKB-KW"/>
</dbReference>
<dbReference type="Proteomes" id="UP000185596">
    <property type="component" value="Unassembled WGS sequence"/>
</dbReference>
<dbReference type="Gene3D" id="3.40.1660.10">
    <property type="entry name" value="EreA-like (biosynthetic domain)"/>
    <property type="match status" value="1"/>
</dbReference>
<dbReference type="Gene3D" id="3.30.1870.10">
    <property type="entry name" value="EreA-like, domain 2"/>
    <property type="match status" value="1"/>
</dbReference>
<dbReference type="EMBL" id="MSIE01000030">
    <property type="protein sequence ID" value="OLF16318.1"/>
    <property type="molecule type" value="Genomic_DNA"/>
</dbReference>
<dbReference type="InterPro" id="IPR014622">
    <property type="entry name" value="UCP036794_erythomycin"/>
</dbReference>
<evidence type="ECO:0000313" key="1">
    <source>
        <dbReference type="EMBL" id="OLF16318.1"/>
    </source>
</evidence>
<dbReference type="STRING" id="1912961.BU204_17180"/>
<dbReference type="InterPro" id="IPR052036">
    <property type="entry name" value="Hydrolase/PRTase-associated"/>
</dbReference>
<evidence type="ECO:0000313" key="2">
    <source>
        <dbReference type="Proteomes" id="UP000185596"/>
    </source>
</evidence>
<accession>A0A1Q8CPQ5</accession>
<dbReference type="CDD" id="cd14728">
    <property type="entry name" value="Ere-like"/>
    <property type="match status" value="1"/>
</dbReference>
<sequence length="431" mass="47726">MGYRDDVLALTRPLAGAEDLDALLDRVGHARVVMLGEATHGTHEFYRWRALLTQRLVAELGFSFVAVEGDWPDCDRVDRSVRALPGGDEDPRTALAAFRRWPTWMWANEEVSDFCRLLRAANAGREPAHRVGFHGLDVYSLWESLREILGYLREHDPAQVPAALAAYRCFEPFGGDAHGYARANRLTDASCENEVVDLLVRLRERAVADQAAGPARFGAWQNAEIVAGAERYYRAMVAGGRQSWNVRDRHMDDTLDRLLTHYGPGARAVVWAHNTHVGDARATTMADAGEINIGQLARQRWGADQVALVGFGSHRGTVLAAGAWGAPVRELPVPPGRRGSVEDVLHDAAPAQALLTFPRGDRPDLLADRLDHRAIGVVYHPDREPWSNYVPTVLGDRYDAFLWFDESGALNPLHAGREPFRPAVGRAHLVP</sequence>
<dbReference type="OrthoDB" id="9810066at2"/>
<keyword evidence="1" id="KW-0489">Methyltransferase</keyword>
<reference evidence="1 2" key="1">
    <citation type="submission" date="2016-12" db="EMBL/GenBank/DDBJ databases">
        <title>The draft genome sequence of Actinophytocola sp. 11-183.</title>
        <authorList>
            <person name="Wang W."/>
            <person name="Yuan L."/>
        </authorList>
    </citation>
    <scope>NUCLEOTIDE SEQUENCE [LARGE SCALE GENOMIC DNA]</scope>
    <source>
        <strain evidence="1 2">11-183</strain>
    </source>
</reference>
<comment type="caution">
    <text evidence="1">The sequence shown here is derived from an EMBL/GenBank/DDBJ whole genome shotgun (WGS) entry which is preliminary data.</text>
</comment>
<dbReference type="PANTHER" id="PTHR31299:SF0">
    <property type="entry name" value="ESTERASE, PUTATIVE (AFU_ORTHOLOGUE AFUA_1G05850)-RELATED"/>
    <property type="match status" value="1"/>
</dbReference>
<dbReference type="PANTHER" id="PTHR31299">
    <property type="entry name" value="ESTERASE, PUTATIVE (AFU_ORTHOLOGUE AFUA_1G05850)-RELATED"/>
    <property type="match status" value="1"/>
</dbReference>
<gene>
    <name evidence="1" type="ORF">BU204_17180</name>
</gene>
<organism evidence="1 2">
    <name type="scientific">Actinophytocola xanthii</name>
    <dbReference type="NCBI Taxonomy" id="1912961"/>
    <lineage>
        <taxon>Bacteria</taxon>
        <taxon>Bacillati</taxon>
        <taxon>Actinomycetota</taxon>
        <taxon>Actinomycetes</taxon>
        <taxon>Pseudonocardiales</taxon>
        <taxon>Pseudonocardiaceae</taxon>
    </lineage>
</organism>
<proteinExistence type="predicted"/>
<dbReference type="Gene3D" id="1.20.1440.30">
    <property type="entry name" value="Biosynthetic Protein domain"/>
    <property type="match status" value="1"/>
</dbReference>
<dbReference type="RefSeq" id="WP_075126700.1">
    <property type="nucleotide sequence ID" value="NZ_MSIE01000030.1"/>
</dbReference>
<dbReference type="GO" id="GO:0046677">
    <property type="term" value="P:response to antibiotic"/>
    <property type="evidence" value="ECO:0007669"/>
    <property type="project" value="InterPro"/>
</dbReference>
<dbReference type="InterPro" id="IPR007815">
    <property type="entry name" value="Emycin_Estase"/>
</dbReference>
<name>A0A1Q8CPQ5_9PSEU</name>
<dbReference type="PIRSF" id="PIRSF036794">
    <property type="entry name" value="UCP_erythr_ester"/>
    <property type="match status" value="1"/>
</dbReference>